<dbReference type="PANTHER" id="PTHR12857:SF0">
    <property type="entry name" value="CXXC MOTIF CONTAINING ZINC BINDING PROTEIN"/>
    <property type="match status" value="1"/>
</dbReference>
<evidence type="ECO:0000256" key="2">
    <source>
        <dbReference type="ARBA" id="ARBA00022723"/>
    </source>
</evidence>
<dbReference type="EMBL" id="VTPC01000602">
    <property type="protein sequence ID" value="KAF2905122.1"/>
    <property type="molecule type" value="Genomic_DNA"/>
</dbReference>
<dbReference type="Pfam" id="PF05907">
    <property type="entry name" value="CXXC_Zn-b_euk"/>
    <property type="match status" value="1"/>
</dbReference>
<evidence type="ECO:0000313" key="5">
    <source>
        <dbReference type="Proteomes" id="UP000801492"/>
    </source>
</evidence>
<dbReference type="OrthoDB" id="10248838at2759"/>
<keyword evidence="2" id="KW-0479">Metal-binding</keyword>
<comment type="similarity">
    <text evidence="1">Belongs to the UPF0587 family.</text>
</comment>
<dbReference type="PANTHER" id="PTHR12857">
    <property type="entry name" value="CXXC MOTIF CONTAINING ZINC BINDING PROTEIN"/>
    <property type="match status" value="1"/>
</dbReference>
<proteinExistence type="inferred from homology"/>
<evidence type="ECO:0000256" key="1">
    <source>
        <dbReference type="ARBA" id="ARBA00007818"/>
    </source>
</evidence>
<dbReference type="AlphaFoldDB" id="A0A8K0DKT5"/>
<accession>A0A8K0DKT5</accession>
<evidence type="ECO:0000313" key="4">
    <source>
        <dbReference type="EMBL" id="KAF2905122.1"/>
    </source>
</evidence>
<organism evidence="4 5">
    <name type="scientific">Ignelater luminosus</name>
    <name type="common">Cucubano</name>
    <name type="synonym">Pyrophorus luminosus</name>
    <dbReference type="NCBI Taxonomy" id="2038154"/>
    <lineage>
        <taxon>Eukaryota</taxon>
        <taxon>Metazoa</taxon>
        <taxon>Ecdysozoa</taxon>
        <taxon>Arthropoda</taxon>
        <taxon>Hexapoda</taxon>
        <taxon>Insecta</taxon>
        <taxon>Pterygota</taxon>
        <taxon>Neoptera</taxon>
        <taxon>Endopterygota</taxon>
        <taxon>Coleoptera</taxon>
        <taxon>Polyphaga</taxon>
        <taxon>Elateriformia</taxon>
        <taxon>Elateroidea</taxon>
        <taxon>Elateridae</taxon>
        <taxon>Agrypninae</taxon>
        <taxon>Pyrophorini</taxon>
        <taxon>Ignelater</taxon>
    </lineage>
</organism>
<comment type="caution">
    <text evidence="4">The sequence shown here is derived from an EMBL/GenBank/DDBJ whole genome shotgun (WGS) entry which is preliminary data.</text>
</comment>
<dbReference type="GO" id="GO:0008270">
    <property type="term" value="F:zinc ion binding"/>
    <property type="evidence" value="ECO:0007669"/>
    <property type="project" value="TreeGrafter"/>
</dbReference>
<reference evidence="4" key="1">
    <citation type="submission" date="2019-08" db="EMBL/GenBank/DDBJ databases">
        <title>The genome of the North American firefly Photinus pyralis.</title>
        <authorList>
            <consortium name="Photinus pyralis genome working group"/>
            <person name="Fallon T.R."/>
            <person name="Sander Lower S.E."/>
            <person name="Weng J.-K."/>
        </authorList>
    </citation>
    <scope>NUCLEOTIDE SEQUENCE</scope>
    <source>
        <strain evidence="4">TRF0915ILg1</strain>
        <tissue evidence="4">Whole body</tissue>
    </source>
</reference>
<keyword evidence="3" id="KW-0862">Zinc</keyword>
<sequence>MVKIALQIQATLEYIEEFYTCHPNYNFSLKIKCLNCGEVSEKWHDVAESDSIPTPNKHLHNHFVAKCKLCGRENSLDIVKDSNGKFTSDDQGKFKTIVTFDCRGIEPVDFTPAPGWIAKVEGSNYIYRDVDLSEKEWVEYNEDIKESVGIYDFQHQFIKVK</sequence>
<gene>
    <name evidence="4" type="ORF">ILUMI_01059</name>
</gene>
<protein>
    <submittedName>
        <fullName evidence="4">Uncharacterized protein</fullName>
    </submittedName>
</protein>
<dbReference type="InterPro" id="IPR008584">
    <property type="entry name" value="CXXC_Zn-binding_euk"/>
</dbReference>
<evidence type="ECO:0000256" key="3">
    <source>
        <dbReference type="ARBA" id="ARBA00022833"/>
    </source>
</evidence>
<name>A0A8K0DKT5_IGNLU</name>
<dbReference type="SUPFAM" id="SSF141678">
    <property type="entry name" value="MAL13P1.257-like"/>
    <property type="match status" value="1"/>
</dbReference>
<dbReference type="Proteomes" id="UP000801492">
    <property type="component" value="Unassembled WGS sequence"/>
</dbReference>
<keyword evidence="5" id="KW-1185">Reference proteome</keyword>